<dbReference type="Proteomes" id="UP000574390">
    <property type="component" value="Unassembled WGS sequence"/>
</dbReference>
<protein>
    <submittedName>
        <fullName evidence="2">Uncharacterized protein</fullName>
    </submittedName>
</protein>
<evidence type="ECO:0000313" key="3">
    <source>
        <dbReference type="Proteomes" id="UP000574390"/>
    </source>
</evidence>
<sequence length="134" mass="14651">MSSIRRRDSRGRFVPRDYVANDNDRVATNSNANSPASLSTPRERAQSLPALLPTDEVRLAPLDDGEYETALGSINDQGDNGLEDGNDAGMPGIGDGPEHSDRSGITTSRDSERSEDLRGGIDDRELRFLEKFTE</sequence>
<evidence type="ECO:0000256" key="1">
    <source>
        <dbReference type="SAM" id="MobiDB-lite"/>
    </source>
</evidence>
<organism evidence="2 3">
    <name type="scientific">Perkinsus olseni</name>
    <name type="common">Perkinsus atlanticus</name>
    <dbReference type="NCBI Taxonomy" id="32597"/>
    <lineage>
        <taxon>Eukaryota</taxon>
        <taxon>Sar</taxon>
        <taxon>Alveolata</taxon>
        <taxon>Perkinsozoa</taxon>
        <taxon>Perkinsea</taxon>
        <taxon>Perkinsida</taxon>
        <taxon>Perkinsidae</taxon>
        <taxon>Perkinsus</taxon>
    </lineage>
</organism>
<name>A0A7J6Q181_PEROL</name>
<feature type="compositionally biased region" description="Basic and acidic residues" evidence="1">
    <location>
        <begin position="109"/>
        <end position="121"/>
    </location>
</feature>
<feature type="compositionally biased region" description="Polar residues" evidence="1">
    <location>
        <begin position="26"/>
        <end position="40"/>
    </location>
</feature>
<accession>A0A7J6Q181</accession>
<dbReference type="EMBL" id="JABANM010032964">
    <property type="protein sequence ID" value="KAF4702063.1"/>
    <property type="molecule type" value="Genomic_DNA"/>
</dbReference>
<reference evidence="2 3" key="1">
    <citation type="submission" date="2020-04" db="EMBL/GenBank/DDBJ databases">
        <title>Perkinsus olseni comparative genomics.</title>
        <authorList>
            <person name="Bogema D.R."/>
        </authorList>
    </citation>
    <scope>NUCLEOTIDE SEQUENCE [LARGE SCALE GENOMIC DNA]</scope>
    <source>
        <strain evidence="2">ATCC PRA-205</strain>
    </source>
</reference>
<feature type="region of interest" description="Disordered" evidence="1">
    <location>
        <begin position="1"/>
        <end position="121"/>
    </location>
</feature>
<comment type="caution">
    <text evidence="2">The sequence shown here is derived from an EMBL/GenBank/DDBJ whole genome shotgun (WGS) entry which is preliminary data.</text>
</comment>
<proteinExistence type="predicted"/>
<dbReference type="AlphaFoldDB" id="A0A7J6Q181"/>
<feature type="non-terminal residue" evidence="2">
    <location>
        <position position="134"/>
    </location>
</feature>
<evidence type="ECO:0000313" key="2">
    <source>
        <dbReference type="EMBL" id="KAF4702063.1"/>
    </source>
</evidence>
<gene>
    <name evidence="2" type="ORF">FOZ62_021209</name>
</gene>